<dbReference type="EMBL" id="SAUX01000005">
    <property type="protein sequence ID" value="RWR31145.1"/>
    <property type="molecule type" value="Genomic_DNA"/>
</dbReference>
<gene>
    <name evidence="2" type="ORF">D2T31_05485</name>
</gene>
<evidence type="ECO:0000313" key="3">
    <source>
        <dbReference type="Proteomes" id="UP000285295"/>
    </source>
</evidence>
<proteinExistence type="predicted"/>
<dbReference type="OrthoDB" id="9809324at2"/>
<name>A0A443KEL5_9RHOB</name>
<evidence type="ECO:0000259" key="1">
    <source>
        <dbReference type="Pfam" id="PF13304"/>
    </source>
</evidence>
<dbReference type="Pfam" id="PF13304">
    <property type="entry name" value="AAA_21"/>
    <property type="match status" value="2"/>
</dbReference>
<dbReference type="InterPro" id="IPR003959">
    <property type="entry name" value="ATPase_AAA_core"/>
</dbReference>
<comment type="caution">
    <text evidence="2">The sequence shown here is derived from an EMBL/GenBank/DDBJ whole genome shotgun (WGS) entry which is preliminary data.</text>
</comment>
<sequence length="409" mass="45122">MALEDQMIYKLEIANFYSVREPQVIDLTVGRKVPEEAGRLVKIHDGSEDRAPRVIAIYGANASGKSNVLRAIAFLSWFVQFSFEHKARTLLPYQKFLTEALGSAPTKLSITFAGLEEPLTDGATKTCPYVYSLELGSRSGGEDRVLHESLHYRPSGSARLVRVFERDEAGAVKVAPWLGPGREITVLESILRPDASVIATLGQLNNRLALSFVQAANSIDTNILLTRFERNDFDLLTGYARNAELLSALNRDIRRIDLGVDQVQILAENGGLVASFTHAGLDQPIRMIFESHGTQQFFRIYPTIHRALALGGVAVIDELDVAIHPSVLPEILRWFADPDRNPYGAQLWMSCHAVSLLDGLLKEEVLFCEKAPDGATQIYGLGDIKGIRRDENFLQNYLGGVYGGVPSIG</sequence>
<dbReference type="PANTHER" id="PTHR40396">
    <property type="entry name" value="ATPASE-LIKE PROTEIN"/>
    <property type="match status" value="1"/>
</dbReference>
<dbReference type="AlphaFoldDB" id="A0A443KEL5"/>
<dbReference type="Gene3D" id="3.40.50.300">
    <property type="entry name" value="P-loop containing nucleotide triphosphate hydrolases"/>
    <property type="match status" value="1"/>
</dbReference>
<accession>A0A443KEL5</accession>
<organism evidence="2 3">
    <name type="scientific">Paenirhodobacter populi</name>
    <dbReference type="NCBI Taxonomy" id="2306993"/>
    <lineage>
        <taxon>Bacteria</taxon>
        <taxon>Pseudomonadati</taxon>
        <taxon>Pseudomonadota</taxon>
        <taxon>Alphaproteobacteria</taxon>
        <taxon>Rhodobacterales</taxon>
        <taxon>Rhodobacter group</taxon>
        <taxon>Paenirhodobacter</taxon>
    </lineage>
</organism>
<reference evidence="2 3" key="2">
    <citation type="submission" date="2019-01" db="EMBL/GenBank/DDBJ databases">
        <authorList>
            <person name="Li Y."/>
        </authorList>
    </citation>
    <scope>NUCLEOTIDE SEQUENCE [LARGE SCALE GENOMIC DNA]</scope>
    <source>
        <strain evidence="2 3">D19-10-3-21</strain>
    </source>
</reference>
<dbReference type="Proteomes" id="UP000285295">
    <property type="component" value="Unassembled WGS sequence"/>
</dbReference>
<feature type="domain" description="ATPase AAA-type core" evidence="1">
    <location>
        <begin position="228"/>
        <end position="356"/>
    </location>
</feature>
<reference evidence="2 3" key="1">
    <citation type="submission" date="2019-01" db="EMBL/GenBank/DDBJ databases">
        <title>Sinorhodobacter populi sp. nov. isolated from the symptomatic bark tissue of Populus euramericana canker.</title>
        <authorList>
            <person name="Xu G."/>
        </authorList>
    </citation>
    <scope>NUCLEOTIDE SEQUENCE [LARGE SCALE GENOMIC DNA]</scope>
    <source>
        <strain evidence="2 3">D19-10-3-21</strain>
    </source>
</reference>
<dbReference type="SUPFAM" id="SSF52540">
    <property type="entry name" value="P-loop containing nucleoside triphosphate hydrolases"/>
    <property type="match status" value="1"/>
</dbReference>
<evidence type="ECO:0000313" key="2">
    <source>
        <dbReference type="EMBL" id="RWR31145.1"/>
    </source>
</evidence>
<dbReference type="GO" id="GO:0005524">
    <property type="term" value="F:ATP binding"/>
    <property type="evidence" value="ECO:0007669"/>
    <property type="project" value="InterPro"/>
</dbReference>
<dbReference type="PANTHER" id="PTHR40396:SF1">
    <property type="entry name" value="ATPASE AAA-TYPE CORE DOMAIN-CONTAINING PROTEIN"/>
    <property type="match status" value="1"/>
</dbReference>
<dbReference type="GO" id="GO:0016887">
    <property type="term" value="F:ATP hydrolysis activity"/>
    <property type="evidence" value="ECO:0007669"/>
    <property type="project" value="InterPro"/>
</dbReference>
<feature type="domain" description="ATPase AAA-type core" evidence="1">
    <location>
        <begin position="55"/>
        <end position="83"/>
    </location>
</feature>
<dbReference type="InterPro" id="IPR027417">
    <property type="entry name" value="P-loop_NTPase"/>
</dbReference>
<protein>
    <submittedName>
        <fullName evidence="2">Abortive infection protein</fullName>
    </submittedName>
</protein>